<dbReference type="PANTHER" id="PTHR43471:SF14">
    <property type="entry name" value="ABC-2 TYPE TRANSPORT SYSTEM PERMEASE PROTEIN"/>
    <property type="match status" value="1"/>
</dbReference>
<dbReference type="Proteomes" id="UP000661077">
    <property type="component" value="Unassembled WGS sequence"/>
</dbReference>
<feature type="transmembrane region" description="Helical" evidence="1">
    <location>
        <begin position="184"/>
        <end position="203"/>
    </location>
</feature>
<reference evidence="2 3" key="1">
    <citation type="journal article" date="2021" name="Int. J. Syst. Evol. Microbiol.">
        <title>Steroidobacter gossypii sp. nov., isolated from soil of cotton cropping field.</title>
        <authorList>
            <person name="Huang R."/>
            <person name="Yang S."/>
            <person name="Zhen C."/>
            <person name="Liu W."/>
        </authorList>
    </citation>
    <scope>NUCLEOTIDE SEQUENCE [LARGE SCALE GENOMIC DNA]</scope>
    <source>
        <strain evidence="2 3">S1-65</strain>
    </source>
</reference>
<feature type="transmembrane region" description="Helical" evidence="1">
    <location>
        <begin position="418"/>
        <end position="444"/>
    </location>
</feature>
<comment type="caution">
    <text evidence="2">The sequence shown here is derived from an EMBL/GenBank/DDBJ whole genome shotgun (WGS) entry which is preliminary data.</text>
</comment>
<dbReference type="PANTHER" id="PTHR43471">
    <property type="entry name" value="ABC TRANSPORTER PERMEASE"/>
    <property type="match status" value="1"/>
</dbReference>
<proteinExistence type="predicted"/>
<keyword evidence="3" id="KW-1185">Reference proteome</keyword>
<gene>
    <name evidence="2" type="ORF">JM946_09365</name>
</gene>
<keyword evidence="1" id="KW-0812">Transmembrane</keyword>
<keyword evidence="1" id="KW-1133">Transmembrane helix</keyword>
<dbReference type="RefSeq" id="WP_203167027.1">
    <property type="nucleotide sequence ID" value="NZ_JAEVLS010000002.1"/>
</dbReference>
<evidence type="ECO:0000313" key="3">
    <source>
        <dbReference type="Proteomes" id="UP000661077"/>
    </source>
</evidence>
<feature type="transmembrane region" description="Helical" evidence="1">
    <location>
        <begin position="209"/>
        <end position="233"/>
    </location>
</feature>
<feature type="transmembrane region" description="Helical" evidence="1">
    <location>
        <begin position="240"/>
        <end position="263"/>
    </location>
</feature>
<protein>
    <submittedName>
        <fullName evidence="2">ABC transporter permease subunit</fullName>
    </submittedName>
</protein>
<accession>A0ABS1WVF7</accession>
<dbReference type="Pfam" id="PF12679">
    <property type="entry name" value="ABC2_membrane_2"/>
    <property type="match status" value="1"/>
</dbReference>
<evidence type="ECO:0000256" key="1">
    <source>
        <dbReference type="SAM" id="Phobius"/>
    </source>
</evidence>
<sequence length="451" mass="48683">MSTFAVGAYEVRRLLRDRAVPALLLLLLMLSGYAAWNGADWVRQRNAAIDLVKAEEQKGVEFVRRIAEKAPVATSRWSPVLPTGPMAPLSIGQAEAYPFAADIMVTAGSQIFGRLSADIGNPTVRAAGRFDLAFVIVFLLPLVVLAATYDLWSRERERGIDAMVLSQPVAVGSLIAVKALARGLMVLLPSAAIILVAAAWAGARELAGLLALALAVLAYGCFWLAVVVIISLFARRSTEAAIAAGAIWLAVVVMAPALTLAVVDLVAPPPSEMRFATALKARTTEIQERQRLFRAAHPTPVRSPAPRIPDGMRDLYADRVAADRELAPMVEAHQQAKDARRHLLDRVRFFLPSVAVQDALDRIAGSDADRALAFQQQALEFKAESQRWTQDRLDRDAPLTPAELDEAPRFRFREPGGAFQAGVLADFAALAIVTVLILIVAGALRARAATP</sequence>
<feature type="transmembrane region" description="Helical" evidence="1">
    <location>
        <begin position="132"/>
        <end position="152"/>
    </location>
</feature>
<evidence type="ECO:0000313" key="2">
    <source>
        <dbReference type="EMBL" id="MBM0104958.1"/>
    </source>
</evidence>
<name>A0ABS1WVF7_9GAMM</name>
<dbReference type="EMBL" id="JAEVLS010000002">
    <property type="protein sequence ID" value="MBM0104958.1"/>
    <property type="molecule type" value="Genomic_DNA"/>
</dbReference>
<feature type="transmembrane region" description="Helical" evidence="1">
    <location>
        <begin position="19"/>
        <end position="36"/>
    </location>
</feature>
<keyword evidence="1" id="KW-0472">Membrane</keyword>
<organism evidence="2 3">
    <name type="scientific">Steroidobacter gossypii</name>
    <dbReference type="NCBI Taxonomy" id="2805490"/>
    <lineage>
        <taxon>Bacteria</taxon>
        <taxon>Pseudomonadati</taxon>
        <taxon>Pseudomonadota</taxon>
        <taxon>Gammaproteobacteria</taxon>
        <taxon>Steroidobacterales</taxon>
        <taxon>Steroidobacteraceae</taxon>
        <taxon>Steroidobacter</taxon>
    </lineage>
</organism>